<accession>A0A401GMZ8</accession>
<dbReference type="InParanoid" id="A0A401GMZ8"/>
<dbReference type="EMBL" id="BFAD01000005">
    <property type="protein sequence ID" value="GBE83611.1"/>
    <property type="molecule type" value="Genomic_DNA"/>
</dbReference>
<keyword evidence="3" id="KW-1185">Reference proteome</keyword>
<dbReference type="Proteomes" id="UP000287166">
    <property type="component" value="Unassembled WGS sequence"/>
</dbReference>
<reference evidence="2 3" key="1">
    <citation type="journal article" date="2018" name="Sci. Rep.">
        <title>Genome sequence of the cauliflower mushroom Sparassis crispa (Hanabiratake) and its association with beneficial usage.</title>
        <authorList>
            <person name="Kiyama R."/>
            <person name="Furutani Y."/>
            <person name="Kawaguchi K."/>
            <person name="Nakanishi T."/>
        </authorList>
    </citation>
    <scope>NUCLEOTIDE SEQUENCE [LARGE SCALE GENOMIC DNA]</scope>
</reference>
<dbReference type="GeneID" id="38780528"/>
<organism evidence="2 3">
    <name type="scientific">Sparassis crispa</name>
    <dbReference type="NCBI Taxonomy" id="139825"/>
    <lineage>
        <taxon>Eukaryota</taxon>
        <taxon>Fungi</taxon>
        <taxon>Dikarya</taxon>
        <taxon>Basidiomycota</taxon>
        <taxon>Agaricomycotina</taxon>
        <taxon>Agaricomycetes</taxon>
        <taxon>Polyporales</taxon>
        <taxon>Sparassidaceae</taxon>
        <taxon>Sparassis</taxon>
    </lineage>
</organism>
<evidence type="ECO:0000313" key="3">
    <source>
        <dbReference type="Proteomes" id="UP000287166"/>
    </source>
</evidence>
<comment type="caution">
    <text evidence="2">The sequence shown here is derived from an EMBL/GenBank/DDBJ whole genome shotgun (WGS) entry which is preliminary data.</text>
</comment>
<dbReference type="AlphaFoldDB" id="A0A401GMZ8"/>
<evidence type="ECO:0000313" key="2">
    <source>
        <dbReference type="EMBL" id="GBE83611.1"/>
    </source>
</evidence>
<gene>
    <name evidence="2" type="ORF">SCP_0506660</name>
</gene>
<feature type="region of interest" description="Disordered" evidence="1">
    <location>
        <begin position="228"/>
        <end position="252"/>
    </location>
</feature>
<proteinExistence type="predicted"/>
<name>A0A401GMZ8_9APHY</name>
<sequence>MKEDWHTVARCKDYQLSRHIPHASHSTKAQESTRRGCSVPGRDLRICLSDLGGSTYRRTTGKAAATPVPNVMSGSAAASAAPRCPVPALSPAVPDSDEVEAALAARLFGRLPAVPPRRLDTDTVQRKLHLTPSGISRHLFAFIRESSLFRKLRRRALDRRGAPVSLICLASAQVSLYPSVSQSRLPALTTARKPARHPVSLPFCLPLPVHVPPLPAFISPVPAPVPRASPLTCRSPAPTALPDSSPPPARVT</sequence>
<protein>
    <submittedName>
        <fullName evidence="2">Uncharacterized protein</fullName>
    </submittedName>
</protein>
<evidence type="ECO:0000256" key="1">
    <source>
        <dbReference type="SAM" id="MobiDB-lite"/>
    </source>
</evidence>
<dbReference type="RefSeq" id="XP_027614524.1">
    <property type="nucleotide sequence ID" value="XM_027758723.1"/>
</dbReference>